<dbReference type="CDD" id="cd08422">
    <property type="entry name" value="PBP2_CrgA_like"/>
    <property type="match status" value="1"/>
</dbReference>
<dbReference type="Gene3D" id="1.10.10.10">
    <property type="entry name" value="Winged helix-like DNA-binding domain superfamily/Winged helix DNA-binding domain"/>
    <property type="match status" value="1"/>
</dbReference>
<dbReference type="GO" id="GO:0003700">
    <property type="term" value="F:DNA-binding transcription factor activity"/>
    <property type="evidence" value="ECO:0007669"/>
    <property type="project" value="InterPro"/>
</dbReference>
<dbReference type="SUPFAM" id="SSF46785">
    <property type="entry name" value="Winged helix' DNA-binding domain"/>
    <property type="match status" value="1"/>
</dbReference>
<dbReference type="InterPro" id="IPR036388">
    <property type="entry name" value="WH-like_DNA-bd_sf"/>
</dbReference>
<reference evidence="6 7" key="1">
    <citation type="submission" date="2018-08" db="EMBL/GenBank/DDBJ databases">
        <title>Thalassotalea euphylliae genome.</title>
        <authorList>
            <person name="Summers S."/>
            <person name="Rice S.A."/>
            <person name="Freckelton M.L."/>
            <person name="Nedved B.T."/>
            <person name="Hadfield M.G."/>
        </authorList>
    </citation>
    <scope>NUCLEOTIDE SEQUENCE [LARGE SCALE GENOMIC DNA]</scope>
    <source>
        <strain evidence="6 7">H2</strain>
    </source>
</reference>
<gene>
    <name evidence="6" type="ORF">DXX92_15630</name>
</gene>
<comment type="caution">
    <text evidence="6">The sequence shown here is derived from an EMBL/GenBank/DDBJ whole genome shotgun (WGS) entry which is preliminary data.</text>
</comment>
<dbReference type="Proteomes" id="UP000256999">
    <property type="component" value="Unassembled WGS sequence"/>
</dbReference>
<dbReference type="PANTHER" id="PTHR30537:SF5">
    <property type="entry name" value="HTH-TYPE TRANSCRIPTIONAL ACTIVATOR TTDR-RELATED"/>
    <property type="match status" value="1"/>
</dbReference>
<protein>
    <submittedName>
        <fullName evidence="6">LysR family transcriptional regulator</fullName>
    </submittedName>
</protein>
<organism evidence="6 7">
    <name type="scientific">Thalassotalea euphylliae</name>
    <dbReference type="NCBI Taxonomy" id="1655234"/>
    <lineage>
        <taxon>Bacteria</taxon>
        <taxon>Pseudomonadati</taxon>
        <taxon>Pseudomonadota</taxon>
        <taxon>Gammaproteobacteria</taxon>
        <taxon>Alteromonadales</taxon>
        <taxon>Colwelliaceae</taxon>
        <taxon>Thalassotalea</taxon>
    </lineage>
</organism>
<dbReference type="EMBL" id="QUOV01000001">
    <property type="protein sequence ID" value="REL36630.1"/>
    <property type="molecule type" value="Genomic_DNA"/>
</dbReference>
<dbReference type="PANTHER" id="PTHR30537">
    <property type="entry name" value="HTH-TYPE TRANSCRIPTIONAL REGULATOR"/>
    <property type="match status" value="1"/>
</dbReference>
<keyword evidence="4" id="KW-0804">Transcription</keyword>
<dbReference type="Pfam" id="PF00126">
    <property type="entry name" value="HTH_1"/>
    <property type="match status" value="1"/>
</dbReference>
<dbReference type="AlphaFoldDB" id="A0A3E0UIB4"/>
<evidence type="ECO:0000256" key="3">
    <source>
        <dbReference type="ARBA" id="ARBA00023125"/>
    </source>
</evidence>
<dbReference type="InterPro" id="IPR036390">
    <property type="entry name" value="WH_DNA-bd_sf"/>
</dbReference>
<sequence length="305" mass="33822">MKEHKKIERLLLFGEVASQLSFTKAAQQLAISKGYLSAQVKQLEGELATPLLVRSTRSVRLTEAGIAVAKQVTEMRLNMLAIDRFTRAEQEDVAGLLRITAPQQFTMGKLATWCAEFQQRNPKITFSLDCSYTKFDLMANDFDIALRATKMPPENLVAKKLLSYSYICCVSPSYVAKHGKPLTPADLARHLCLLGAKDESWQFGQDKIKPNKTFVINDKAIIREQAISGLGIAYLPSYLVAQALAQGQLMALFSNNDNDSDNEVEQTSTSPGLDIYLLRPQLIRPPKKVLAFSEFLVGKCSAESA</sequence>
<dbReference type="InterPro" id="IPR058163">
    <property type="entry name" value="LysR-type_TF_proteobact-type"/>
</dbReference>
<evidence type="ECO:0000313" key="6">
    <source>
        <dbReference type="EMBL" id="REL36630.1"/>
    </source>
</evidence>
<dbReference type="InterPro" id="IPR000847">
    <property type="entry name" value="LysR_HTH_N"/>
</dbReference>
<dbReference type="InterPro" id="IPR005119">
    <property type="entry name" value="LysR_subst-bd"/>
</dbReference>
<proteinExistence type="inferred from homology"/>
<evidence type="ECO:0000256" key="4">
    <source>
        <dbReference type="ARBA" id="ARBA00023163"/>
    </source>
</evidence>
<dbReference type="OrthoDB" id="9786526at2"/>
<keyword evidence="2" id="KW-0805">Transcription regulation</keyword>
<dbReference type="GO" id="GO:0003677">
    <property type="term" value="F:DNA binding"/>
    <property type="evidence" value="ECO:0007669"/>
    <property type="project" value="UniProtKB-KW"/>
</dbReference>
<feature type="domain" description="HTH lysR-type" evidence="5">
    <location>
        <begin position="1"/>
        <end position="62"/>
    </location>
</feature>
<comment type="similarity">
    <text evidence="1">Belongs to the LysR transcriptional regulatory family.</text>
</comment>
<dbReference type="Gene3D" id="3.40.190.290">
    <property type="match status" value="1"/>
</dbReference>
<evidence type="ECO:0000256" key="1">
    <source>
        <dbReference type="ARBA" id="ARBA00009437"/>
    </source>
</evidence>
<dbReference type="RefSeq" id="WP_116001349.1">
    <property type="nucleotide sequence ID" value="NZ_QUOV01000001.1"/>
</dbReference>
<dbReference type="Pfam" id="PF03466">
    <property type="entry name" value="LysR_substrate"/>
    <property type="match status" value="1"/>
</dbReference>
<evidence type="ECO:0000256" key="2">
    <source>
        <dbReference type="ARBA" id="ARBA00023015"/>
    </source>
</evidence>
<name>A0A3E0UIB4_9GAMM</name>
<keyword evidence="3" id="KW-0238">DNA-binding</keyword>
<dbReference type="PROSITE" id="PS50931">
    <property type="entry name" value="HTH_LYSR"/>
    <property type="match status" value="1"/>
</dbReference>
<dbReference type="SUPFAM" id="SSF53850">
    <property type="entry name" value="Periplasmic binding protein-like II"/>
    <property type="match status" value="1"/>
</dbReference>
<accession>A0A3E0UIB4</accession>
<evidence type="ECO:0000259" key="5">
    <source>
        <dbReference type="PROSITE" id="PS50931"/>
    </source>
</evidence>
<evidence type="ECO:0000313" key="7">
    <source>
        <dbReference type="Proteomes" id="UP000256999"/>
    </source>
</evidence>